<name>A0A0M1N0F5_9MOLU</name>
<dbReference type="PATRIC" id="fig|479893.3.peg.261"/>
<gene>
    <name evidence="1" type="ORF">CPX_001474</name>
</gene>
<reference evidence="2" key="1">
    <citation type="submission" date="2015-05" db="EMBL/GenBank/DDBJ databases">
        <title>Draft genome sequence of 'Candidatus Phytoplasma Pruni' strain CX, a plant pathogenic bacterium.</title>
        <authorList>
            <person name="Lee I.-M."/>
            <person name="Bottner-Parker K.D."/>
            <person name="Shao J."/>
            <person name="Gundersen-Rindal D.E."/>
            <person name="Zhao Y."/>
            <person name="Davis R.E."/>
        </authorList>
    </citation>
    <scope>NUCLEOTIDE SEQUENCE [LARGE SCALE GENOMIC DNA]</scope>
    <source>
        <strain evidence="2">CX</strain>
    </source>
</reference>
<accession>A0A0M1N0F5</accession>
<comment type="caution">
    <text evidence="1">The sequence shown here is derived from an EMBL/GenBank/DDBJ whole genome shotgun (WGS) entry which is preliminary data.</text>
</comment>
<dbReference type="RefSeq" id="WP_235443197.1">
    <property type="nucleotide sequence ID" value="NZ_LHCF01000005.1"/>
</dbReference>
<dbReference type="AlphaFoldDB" id="A0A0M1N0F5"/>
<dbReference type="STRING" id="479893.CPX_001474"/>
<protein>
    <submittedName>
        <fullName evidence="1">Uncharacterized protein</fullName>
    </submittedName>
</protein>
<sequence>MSHKFEEFLQTLKKPELQQFQLQEVLVDPSHISWTFFVTAEEFPSEAALLDEFRKHLQEFIKVHTEESVKNMSCHVRYEFHHFNYLKDEKVWEKQFQYILQKKKTEANESFLDLLNSTPTISWEEKKAVFRLNPILLKYFHRTDILKELNTFFIHRYGIDLEFITEYPDLLVLSELKKPTIGGFNNLDKDELTSEEKFKINLINIIAQKQENEIYKILDQTPLIDVENKTCEFDFPPYLKNTLTQLDLLPSLQKLFEEEHQCFYQFRNKGDVMAEKRQQQWDHNGLPLISFKDIPVKNSDLKTFKKIIPHLGLKVMCNK</sequence>
<dbReference type="EMBL" id="LHCF01000005">
    <property type="protein sequence ID" value="KOR75515.1"/>
    <property type="molecule type" value="Genomic_DNA"/>
</dbReference>
<evidence type="ECO:0000313" key="1">
    <source>
        <dbReference type="EMBL" id="KOR75515.1"/>
    </source>
</evidence>
<organism evidence="1 2">
    <name type="scientific">Candidatus Phytoplasma pruni</name>
    <dbReference type="NCBI Taxonomy" id="479893"/>
    <lineage>
        <taxon>Bacteria</taxon>
        <taxon>Bacillati</taxon>
        <taxon>Mycoplasmatota</taxon>
        <taxon>Mollicutes</taxon>
        <taxon>Acholeplasmatales</taxon>
        <taxon>Acholeplasmataceae</taxon>
        <taxon>Candidatus Phytoplasma</taxon>
        <taxon>16SrIII (X-disease group)</taxon>
    </lineage>
</organism>
<evidence type="ECO:0000313" key="2">
    <source>
        <dbReference type="Proteomes" id="UP000037386"/>
    </source>
</evidence>
<proteinExistence type="predicted"/>
<dbReference type="Proteomes" id="UP000037386">
    <property type="component" value="Unassembled WGS sequence"/>
</dbReference>